<dbReference type="Proteomes" id="UP000076038">
    <property type="component" value="Chromosome"/>
</dbReference>
<dbReference type="AlphaFoldDB" id="A0A143QGF3"/>
<keyword evidence="4" id="KW-1185">Reference proteome</keyword>
<accession>A0A143QGF3</accession>
<evidence type="ECO:0008006" key="5">
    <source>
        <dbReference type="Google" id="ProtNLM"/>
    </source>
</evidence>
<evidence type="ECO:0000256" key="2">
    <source>
        <dbReference type="SAM" id="Phobius"/>
    </source>
</evidence>
<gene>
    <name evidence="3" type="ORF">A3Q41_00927</name>
</gene>
<reference evidence="4" key="2">
    <citation type="submission" date="2016-04" db="EMBL/GenBank/DDBJ databases">
        <title>Complete Genome and Plasmid Sequences for Rhodococcus fascians D188 and Draft Sequences for Rhodococcus spp. Isolates PBTS 1 and PBTS 2.</title>
        <authorList>
            <person name="Stamer R."/>
            <person name="Vereecke D."/>
            <person name="Zhang Y."/>
            <person name="Schilkey F."/>
            <person name="Devitt N."/>
            <person name="Randall J."/>
        </authorList>
    </citation>
    <scope>NUCLEOTIDE SEQUENCE [LARGE SCALE GENOMIC DNA]</scope>
    <source>
        <strain evidence="4">PBTS2</strain>
    </source>
</reference>
<dbReference type="KEGG" id="rhs:A3Q41_00927"/>
<reference evidence="3 4" key="1">
    <citation type="journal article" date="2016" name="Genome Announc.">
        <title>Complete Genome and Plasmid Sequences for Rhodococcus fascians D188 and Draft Sequences for Rhodococcus Isolates PBTS 1 and PBTS 2.</title>
        <authorList>
            <person name="Stamler R.A."/>
            <person name="Vereecke D."/>
            <person name="Zhang Y."/>
            <person name="Schilkey F."/>
            <person name="Devitt N."/>
            <person name="Randall J.J."/>
        </authorList>
    </citation>
    <scope>NUCLEOTIDE SEQUENCE [LARGE SCALE GENOMIC DNA]</scope>
    <source>
        <strain evidence="3 4">PBTS2</strain>
    </source>
</reference>
<feature type="region of interest" description="Disordered" evidence="1">
    <location>
        <begin position="83"/>
        <end position="103"/>
    </location>
</feature>
<dbReference type="PATRIC" id="fig|1653479.3.peg.947"/>
<evidence type="ECO:0000256" key="1">
    <source>
        <dbReference type="SAM" id="MobiDB-lite"/>
    </source>
</evidence>
<proteinExistence type="predicted"/>
<sequence length="103" mass="11047">MVEKRPSKTSWARAVENMLAVILIFAGIASAGGLIAALAGGFEGWAIVAGITVVVLFAAAFFAVRDGARRRAREVDTVVYSPDNTDQLFDVDPNTGERTPHRE</sequence>
<name>A0A143QGF3_RHOFA</name>
<feature type="transmembrane region" description="Helical" evidence="2">
    <location>
        <begin position="20"/>
        <end position="39"/>
    </location>
</feature>
<organism evidence="3 4">
    <name type="scientific">Rhodococcoides fascians</name>
    <name type="common">Rhodococcus fascians</name>
    <dbReference type="NCBI Taxonomy" id="1828"/>
    <lineage>
        <taxon>Bacteria</taxon>
        <taxon>Bacillati</taxon>
        <taxon>Actinomycetota</taxon>
        <taxon>Actinomycetes</taxon>
        <taxon>Mycobacteriales</taxon>
        <taxon>Nocardiaceae</taxon>
        <taxon>Rhodococcoides</taxon>
    </lineage>
</organism>
<protein>
    <recommendedName>
        <fullName evidence="5">UsfY protein</fullName>
    </recommendedName>
</protein>
<evidence type="ECO:0000313" key="4">
    <source>
        <dbReference type="Proteomes" id="UP000076038"/>
    </source>
</evidence>
<dbReference type="EMBL" id="CP015220">
    <property type="protein sequence ID" value="AMY22245.1"/>
    <property type="molecule type" value="Genomic_DNA"/>
</dbReference>
<keyword evidence="2" id="KW-1133">Transmembrane helix</keyword>
<feature type="transmembrane region" description="Helical" evidence="2">
    <location>
        <begin position="45"/>
        <end position="64"/>
    </location>
</feature>
<keyword evidence="2" id="KW-0472">Membrane</keyword>
<keyword evidence="2" id="KW-0812">Transmembrane</keyword>
<evidence type="ECO:0000313" key="3">
    <source>
        <dbReference type="EMBL" id="AMY22245.1"/>
    </source>
</evidence>